<sequence length="1112" mass="124690">MSFVHLHTHSHYSLLDGLSKVDKLVRQAKEFEMPALAITDHGNMYGAIEFYMTAKKEGVKPILGLEGYVANRTRFDKVPGVDNKRYHITLLAKNYTGYQNLLALVTKSHLEGFYYKPRVDKDLLREHAEGLICLSGCLASELGRAVKAQDREEALRTIDEYRNIFGDDNYFLEVMHHDKNEGVMAQRREVIELARKLSLPLVATQDSHYLCADDQKAHDTLLSIQTDATSADANKFNFGDDDYSFIDTAKASEHFGDVPEAIANTQRIADMCDVEIEIGKFIFPEYQIESGRSADEELGALAMAGIEKRGLTGRADVLERLDYELDIIKGKQYAAYFLVVEDLIRYADEHGIYTNIRGSVAGSITTYLLGITKVDPIAYKIPFERFLNPERPSAPDIDMDFADNRREEMLDYAKIKYGADKVAQIGTFGTMLARGSVRDVARALGYPYGVGDRISKLIPLGSQGFPMTIERALEMEPELKKIYDTEKDAKEILDLARKLEGCVRHVSVHAAGVVISPKPLVEYTPLQYDPKGGKIITQYDMYTVGEEGIGLTKFDFLGIRNLTILATAVALVQEHRDIALDIEAIPIDDAKTFAMLARGETMGLFQLNGDGMTKWLTELKPSTIHDINAMVALYRPGPMQFIPDYIKRKHHPELITYMDPALEPILRASYGILVYQDDLLIMAHDLAGYSWGEVDKFRKAVGKKIPALMAAEREKFIKGCVAHSKWPQQKAEEVWNWLEPFAAYGFNKAHSASYGLVAYQTSYLKANYPAEYMTAVLTAESGDVEEVARVIEECKRMKIPVLAPDINKSFGDFTVLKASIKTDKREARDEISTREARKGGSETNAVLSTSIEKTDTHEVRDEIRFGLYTIKNLGKEIADAIIAERTANGRFVSYADFLDRVHHKNLNKKSLESLIKAGALDELGERGELLFNLDDALDYHREGMKETNQSSLFGLMEDTKSVPTLSLKPCEPAKMMERLAWEKELLGLYVSGHPLERFRHKFTRAEKDVSAVKTGTEGSVVVVGGMIESVKAIITKKNDHMAFLKLADFSDSIEVVVFPKTLSDYKELVVAEQCVALRGRLSFRNGEPSIVAEAFKSLEADVRGEEKRTDAD</sequence>
<dbReference type="NCBIfam" id="NF004226">
    <property type="entry name" value="PRK05673.1"/>
    <property type="match status" value="1"/>
</dbReference>
<dbReference type="InterPro" id="IPR016195">
    <property type="entry name" value="Pol/histidinol_Pase-like"/>
</dbReference>
<proteinExistence type="predicted"/>
<dbReference type="PANTHER" id="PTHR32294">
    <property type="entry name" value="DNA POLYMERASE III SUBUNIT ALPHA"/>
    <property type="match status" value="1"/>
</dbReference>
<dbReference type="Proteomes" id="UP000228767">
    <property type="component" value="Unassembled WGS sequence"/>
</dbReference>
<evidence type="ECO:0000256" key="3">
    <source>
        <dbReference type="ARBA" id="ARBA00019114"/>
    </source>
</evidence>
<dbReference type="EMBL" id="PCYI01000001">
    <property type="protein sequence ID" value="PIR45297.1"/>
    <property type="molecule type" value="Genomic_DNA"/>
</dbReference>
<evidence type="ECO:0000256" key="1">
    <source>
        <dbReference type="ARBA" id="ARBA00004496"/>
    </source>
</evidence>
<dbReference type="EC" id="2.7.7.7" evidence="2"/>
<dbReference type="SMART" id="SM00481">
    <property type="entry name" value="POLIIIAc"/>
    <property type="match status" value="1"/>
</dbReference>
<keyword evidence="7" id="KW-0239">DNA-directed DNA polymerase</keyword>
<dbReference type="InterPro" id="IPR011708">
    <property type="entry name" value="DNA_pol3_alpha_NTPase_dom"/>
</dbReference>
<dbReference type="CDD" id="cd12113">
    <property type="entry name" value="PHP_PolIIIA_DnaE3"/>
    <property type="match status" value="1"/>
</dbReference>
<evidence type="ECO:0000256" key="4">
    <source>
        <dbReference type="ARBA" id="ARBA00022679"/>
    </source>
</evidence>
<gene>
    <name evidence="10" type="ORF">COV10_00215</name>
</gene>
<dbReference type="GO" id="GO:0003887">
    <property type="term" value="F:DNA-directed DNA polymerase activity"/>
    <property type="evidence" value="ECO:0007669"/>
    <property type="project" value="UniProtKB-KW"/>
</dbReference>
<dbReference type="PANTHER" id="PTHR32294:SF0">
    <property type="entry name" value="DNA POLYMERASE III SUBUNIT ALPHA"/>
    <property type="match status" value="1"/>
</dbReference>
<dbReference type="Pfam" id="PF01336">
    <property type="entry name" value="tRNA_anti-codon"/>
    <property type="match status" value="1"/>
</dbReference>
<evidence type="ECO:0000256" key="6">
    <source>
        <dbReference type="ARBA" id="ARBA00022705"/>
    </source>
</evidence>
<dbReference type="Gene3D" id="1.10.150.870">
    <property type="match status" value="1"/>
</dbReference>
<keyword evidence="4" id="KW-0808">Transferase</keyword>
<dbReference type="Pfam" id="PF07733">
    <property type="entry name" value="DNA_pol3_alpha"/>
    <property type="match status" value="1"/>
</dbReference>
<dbReference type="GO" id="GO:0005737">
    <property type="term" value="C:cytoplasm"/>
    <property type="evidence" value="ECO:0007669"/>
    <property type="project" value="UniProtKB-SubCell"/>
</dbReference>
<organism evidence="10 11">
    <name type="scientific">Candidatus Vogelbacteria bacterium CG10_big_fil_rev_8_21_14_0_10_51_16</name>
    <dbReference type="NCBI Taxonomy" id="1975045"/>
    <lineage>
        <taxon>Bacteria</taxon>
        <taxon>Candidatus Vogeliibacteriota</taxon>
    </lineage>
</organism>
<evidence type="ECO:0000256" key="5">
    <source>
        <dbReference type="ARBA" id="ARBA00022695"/>
    </source>
</evidence>
<dbReference type="Gene3D" id="3.20.20.140">
    <property type="entry name" value="Metal-dependent hydrolases"/>
    <property type="match status" value="1"/>
</dbReference>
<dbReference type="NCBIfam" id="TIGR00594">
    <property type="entry name" value="polc"/>
    <property type="match status" value="1"/>
</dbReference>
<keyword evidence="5" id="KW-0548">Nucleotidyltransferase</keyword>
<dbReference type="AlphaFoldDB" id="A0A2H0RFP9"/>
<comment type="catalytic activity">
    <reaction evidence="8">
        <text>DNA(n) + a 2'-deoxyribonucleoside 5'-triphosphate = DNA(n+1) + diphosphate</text>
        <dbReference type="Rhea" id="RHEA:22508"/>
        <dbReference type="Rhea" id="RHEA-COMP:17339"/>
        <dbReference type="Rhea" id="RHEA-COMP:17340"/>
        <dbReference type="ChEBI" id="CHEBI:33019"/>
        <dbReference type="ChEBI" id="CHEBI:61560"/>
        <dbReference type="ChEBI" id="CHEBI:173112"/>
        <dbReference type="EC" id="2.7.7.7"/>
    </reaction>
</comment>
<dbReference type="InterPro" id="IPR003141">
    <property type="entry name" value="Pol/His_phosphatase_N"/>
</dbReference>
<dbReference type="GO" id="GO:0008408">
    <property type="term" value="F:3'-5' exonuclease activity"/>
    <property type="evidence" value="ECO:0007669"/>
    <property type="project" value="InterPro"/>
</dbReference>
<dbReference type="InterPro" id="IPR004805">
    <property type="entry name" value="DnaE2/DnaE/PolC"/>
</dbReference>
<reference evidence="10 11" key="1">
    <citation type="submission" date="2017-09" db="EMBL/GenBank/DDBJ databases">
        <title>Depth-based differentiation of microbial function through sediment-hosted aquifers and enrichment of novel symbionts in the deep terrestrial subsurface.</title>
        <authorList>
            <person name="Probst A.J."/>
            <person name="Ladd B."/>
            <person name="Jarett J.K."/>
            <person name="Geller-Mcgrath D.E."/>
            <person name="Sieber C.M."/>
            <person name="Emerson J.B."/>
            <person name="Anantharaman K."/>
            <person name="Thomas B.C."/>
            <person name="Malmstrom R."/>
            <person name="Stieglmeier M."/>
            <person name="Klingl A."/>
            <person name="Woyke T."/>
            <person name="Ryan C.M."/>
            <person name="Banfield J.F."/>
        </authorList>
    </citation>
    <scope>NUCLEOTIDE SEQUENCE [LARGE SCALE GENOMIC DNA]</scope>
    <source>
        <strain evidence="10">CG10_big_fil_rev_8_21_14_0_10_51_16</strain>
    </source>
</reference>
<dbReference type="SUPFAM" id="SSF89550">
    <property type="entry name" value="PHP domain-like"/>
    <property type="match status" value="1"/>
</dbReference>
<dbReference type="GO" id="GO:0006260">
    <property type="term" value="P:DNA replication"/>
    <property type="evidence" value="ECO:0007669"/>
    <property type="project" value="UniProtKB-KW"/>
</dbReference>
<evidence type="ECO:0000256" key="7">
    <source>
        <dbReference type="ARBA" id="ARBA00022932"/>
    </source>
</evidence>
<comment type="subcellular location">
    <subcellularLocation>
        <location evidence="1">Cytoplasm</location>
    </subcellularLocation>
</comment>
<dbReference type="Gene3D" id="1.10.10.1600">
    <property type="entry name" value="Bacterial DNA polymerase III alpha subunit, thumb domain"/>
    <property type="match status" value="1"/>
</dbReference>
<keyword evidence="6" id="KW-0235">DNA replication</keyword>
<name>A0A2H0RFP9_9BACT</name>
<dbReference type="Pfam" id="PF02811">
    <property type="entry name" value="PHP"/>
    <property type="match status" value="1"/>
</dbReference>
<evidence type="ECO:0000256" key="2">
    <source>
        <dbReference type="ARBA" id="ARBA00012417"/>
    </source>
</evidence>
<dbReference type="Pfam" id="PF14579">
    <property type="entry name" value="HHH_6"/>
    <property type="match status" value="1"/>
</dbReference>
<dbReference type="Pfam" id="PF17657">
    <property type="entry name" value="DNA_pol3_finger"/>
    <property type="match status" value="1"/>
</dbReference>
<evidence type="ECO:0000313" key="10">
    <source>
        <dbReference type="EMBL" id="PIR45297.1"/>
    </source>
</evidence>
<comment type="caution">
    <text evidence="10">The sequence shown here is derived from an EMBL/GenBank/DDBJ whole genome shotgun (WGS) entry which is preliminary data.</text>
</comment>
<dbReference type="InterPro" id="IPR029460">
    <property type="entry name" value="DNAPol_HHH"/>
</dbReference>
<dbReference type="InterPro" id="IPR004013">
    <property type="entry name" value="PHP_dom"/>
</dbReference>
<protein>
    <recommendedName>
        <fullName evidence="3">DNA polymerase III subunit alpha</fullName>
        <ecNumber evidence="2">2.7.7.7</ecNumber>
    </recommendedName>
</protein>
<dbReference type="CDD" id="cd04485">
    <property type="entry name" value="DnaE_OBF"/>
    <property type="match status" value="1"/>
</dbReference>
<dbReference type="InterPro" id="IPR040982">
    <property type="entry name" value="DNA_pol3_finger"/>
</dbReference>
<evidence type="ECO:0000313" key="11">
    <source>
        <dbReference type="Proteomes" id="UP000228767"/>
    </source>
</evidence>
<dbReference type="InterPro" id="IPR004365">
    <property type="entry name" value="NA-bd_OB_tRNA"/>
</dbReference>
<evidence type="ECO:0000256" key="8">
    <source>
        <dbReference type="ARBA" id="ARBA00049244"/>
    </source>
</evidence>
<accession>A0A2H0RFP9</accession>
<dbReference type="InterPro" id="IPR041931">
    <property type="entry name" value="DNA_pol3_alpha_thumb_dom"/>
</dbReference>
<feature type="domain" description="Polymerase/histidinol phosphatase N-terminal" evidence="9">
    <location>
        <begin position="4"/>
        <end position="71"/>
    </location>
</feature>
<dbReference type="GO" id="GO:0003676">
    <property type="term" value="F:nucleic acid binding"/>
    <property type="evidence" value="ECO:0007669"/>
    <property type="project" value="InterPro"/>
</dbReference>
<evidence type="ECO:0000259" key="9">
    <source>
        <dbReference type="SMART" id="SM00481"/>
    </source>
</evidence>